<accession>A0ABQ2FF75</accession>
<evidence type="ECO:0000313" key="6">
    <source>
        <dbReference type="Proteomes" id="UP000662111"/>
    </source>
</evidence>
<dbReference type="CDD" id="cd08518">
    <property type="entry name" value="PBP2_NikA_DppA_OppA_like_19"/>
    <property type="match status" value="1"/>
</dbReference>
<comment type="similarity">
    <text evidence="1">Belongs to the bacterial solute-binding protein 5 family.</text>
</comment>
<dbReference type="InterPro" id="IPR000914">
    <property type="entry name" value="SBP_5_dom"/>
</dbReference>
<dbReference type="PANTHER" id="PTHR30290">
    <property type="entry name" value="PERIPLASMIC BINDING COMPONENT OF ABC TRANSPORTER"/>
    <property type="match status" value="1"/>
</dbReference>
<keyword evidence="2" id="KW-0813">Transport</keyword>
<dbReference type="Gene3D" id="3.10.105.10">
    <property type="entry name" value="Dipeptide-binding Protein, Domain 3"/>
    <property type="match status" value="1"/>
</dbReference>
<keyword evidence="3" id="KW-0732">Signal</keyword>
<dbReference type="InterPro" id="IPR030678">
    <property type="entry name" value="Peptide/Ni-bd"/>
</dbReference>
<protein>
    <recommendedName>
        <fullName evidence="4">Solute-binding protein family 5 domain-containing protein</fullName>
    </recommendedName>
</protein>
<reference evidence="6" key="1">
    <citation type="journal article" date="2019" name="Int. J. Syst. Evol. Microbiol.">
        <title>The Global Catalogue of Microorganisms (GCM) 10K type strain sequencing project: providing services to taxonomists for standard genome sequencing and annotation.</title>
        <authorList>
            <consortium name="The Broad Institute Genomics Platform"/>
            <consortium name="The Broad Institute Genome Sequencing Center for Infectious Disease"/>
            <person name="Wu L."/>
            <person name="Ma J."/>
        </authorList>
    </citation>
    <scope>NUCLEOTIDE SEQUENCE [LARGE SCALE GENOMIC DNA]</scope>
    <source>
        <strain evidence="6">CGMCC 1.5362</strain>
    </source>
</reference>
<organism evidence="5 6">
    <name type="scientific">Ornithinimicrobium pekingense</name>
    <dbReference type="NCBI Taxonomy" id="384677"/>
    <lineage>
        <taxon>Bacteria</taxon>
        <taxon>Bacillati</taxon>
        <taxon>Actinomycetota</taxon>
        <taxon>Actinomycetes</taxon>
        <taxon>Micrococcales</taxon>
        <taxon>Ornithinimicrobiaceae</taxon>
        <taxon>Ornithinimicrobium</taxon>
    </lineage>
</organism>
<evidence type="ECO:0000259" key="4">
    <source>
        <dbReference type="Pfam" id="PF00496"/>
    </source>
</evidence>
<evidence type="ECO:0000313" key="5">
    <source>
        <dbReference type="EMBL" id="GGK79793.1"/>
    </source>
</evidence>
<dbReference type="PANTHER" id="PTHR30290:SF9">
    <property type="entry name" value="OLIGOPEPTIDE-BINDING PROTEIN APPA"/>
    <property type="match status" value="1"/>
</dbReference>
<evidence type="ECO:0000256" key="2">
    <source>
        <dbReference type="ARBA" id="ARBA00022448"/>
    </source>
</evidence>
<dbReference type="InterPro" id="IPR039424">
    <property type="entry name" value="SBP_5"/>
</dbReference>
<dbReference type="Gene3D" id="3.40.190.10">
    <property type="entry name" value="Periplasmic binding protein-like II"/>
    <property type="match status" value="1"/>
</dbReference>
<dbReference type="SUPFAM" id="SSF53850">
    <property type="entry name" value="Periplasmic binding protein-like II"/>
    <property type="match status" value="1"/>
</dbReference>
<evidence type="ECO:0000256" key="3">
    <source>
        <dbReference type="ARBA" id="ARBA00022729"/>
    </source>
</evidence>
<evidence type="ECO:0000256" key="1">
    <source>
        <dbReference type="ARBA" id="ARBA00005695"/>
    </source>
</evidence>
<dbReference type="Proteomes" id="UP000662111">
    <property type="component" value="Unassembled WGS sequence"/>
</dbReference>
<name>A0ABQ2FF75_9MICO</name>
<dbReference type="PIRSF" id="PIRSF002741">
    <property type="entry name" value="MppA"/>
    <property type="match status" value="1"/>
</dbReference>
<proteinExistence type="inferred from homology"/>
<gene>
    <name evidence="5" type="ORF">GCM10011509_30430</name>
</gene>
<feature type="domain" description="Solute-binding protein family 5" evidence="4">
    <location>
        <begin position="38"/>
        <end position="393"/>
    </location>
</feature>
<comment type="caution">
    <text evidence="5">The sequence shown here is derived from an EMBL/GenBank/DDBJ whole genome shotgun (WGS) entry which is preliminary data.</text>
</comment>
<dbReference type="Pfam" id="PF00496">
    <property type="entry name" value="SBP_bac_5"/>
    <property type="match status" value="1"/>
</dbReference>
<dbReference type="EMBL" id="BMLB01000007">
    <property type="protein sequence ID" value="GGK79793.1"/>
    <property type="molecule type" value="Genomic_DNA"/>
</dbReference>
<sequence length="489" mass="52365">MIAAGSEPDTFDPVLGHARWGDGKVTEGLLRLTVGLGVEPLLATDLPQVSDDGLTYTYTLRDGVTFHDGTALDAADVVATYEAALDPANASPVAADLTALASVEAVDARTVRFTLSHPQSSFPVATVLGVVPSERLEEGQVAASSTVVGTGPYEMDTLRPGDRLVVTAFDGYWGERPVVERATFVFAGDDAARVARLASGEVDAALLPATSLERFAGDDSFEVVRRDTADFRALVLPEGRPVTGDPAVREALHTGLDRQALVEGALAGAGRPAFSPIPPEAPEYSDVLEVEADTTAARRVLDEAGWVEGRDGVRVRDGVRASFALMYPAGDTLRQNIALQVQAQAADLGLEVRPEGLSWEAIEPRMRTHALVYGTGNPFDADLSTYPLFHSSRAYVGFDNPGGYRSAQMDDALEAGRRAADEGARATAYQQVQEQLAQDLPWVFLAYVGHDYVIRAGVWEGYDVPLVEPHEHGLQGGPWWNLPEWTAAD</sequence>
<keyword evidence="6" id="KW-1185">Reference proteome</keyword>
<dbReference type="Gene3D" id="3.90.76.10">
    <property type="entry name" value="Dipeptide-binding Protein, Domain 1"/>
    <property type="match status" value="1"/>
</dbReference>